<evidence type="ECO:0000259" key="2">
    <source>
        <dbReference type="Pfam" id="PF09832"/>
    </source>
</evidence>
<proteinExistence type="predicted"/>
<dbReference type="Proteomes" id="UP000199071">
    <property type="component" value="Unassembled WGS sequence"/>
</dbReference>
<evidence type="ECO:0000256" key="1">
    <source>
        <dbReference type="SAM" id="SignalP"/>
    </source>
</evidence>
<dbReference type="AlphaFoldDB" id="A0A1G6CHE6"/>
<dbReference type="RefSeq" id="WP_175478404.1">
    <property type="nucleotide sequence ID" value="NZ_FMXQ01000004.1"/>
</dbReference>
<evidence type="ECO:0000313" key="4">
    <source>
        <dbReference type="Proteomes" id="UP000199071"/>
    </source>
</evidence>
<name>A0A1G6CHE6_9HYPH</name>
<organism evidence="3 4">
    <name type="scientific">Bauldia litoralis</name>
    <dbReference type="NCBI Taxonomy" id="665467"/>
    <lineage>
        <taxon>Bacteria</taxon>
        <taxon>Pseudomonadati</taxon>
        <taxon>Pseudomonadota</taxon>
        <taxon>Alphaproteobacteria</taxon>
        <taxon>Hyphomicrobiales</taxon>
        <taxon>Kaistiaceae</taxon>
        <taxon>Bauldia</taxon>
    </lineage>
</organism>
<dbReference type="STRING" id="665467.SAMN02982931_02505"/>
<protein>
    <recommendedName>
        <fullName evidence="2">DUF2059 domain-containing protein</fullName>
    </recommendedName>
</protein>
<keyword evidence="1" id="KW-0732">Signal</keyword>
<evidence type="ECO:0000313" key="3">
    <source>
        <dbReference type="EMBL" id="SDB32310.1"/>
    </source>
</evidence>
<feature type="signal peptide" evidence="1">
    <location>
        <begin position="1"/>
        <end position="25"/>
    </location>
</feature>
<reference evidence="3 4" key="1">
    <citation type="submission" date="2016-10" db="EMBL/GenBank/DDBJ databases">
        <authorList>
            <person name="de Groot N.N."/>
        </authorList>
    </citation>
    <scope>NUCLEOTIDE SEQUENCE [LARGE SCALE GENOMIC DNA]</scope>
    <source>
        <strain evidence="3 4">ATCC 35022</strain>
    </source>
</reference>
<dbReference type="InterPro" id="IPR018637">
    <property type="entry name" value="DUF2059"/>
</dbReference>
<dbReference type="Pfam" id="PF09832">
    <property type="entry name" value="DUF2059"/>
    <property type="match status" value="1"/>
</dbReference>
<feature type="domain" description="DUF2059" evidence="2">
    <location>
        <begin position="92"/>
        <end position="147"/>
    </location>
</feature>
<feature type="chain" id="PRO_5011769433" description="DUF2059 domain-containing protein" evidence="1">
    <location>
        <begin position="26"/>
        <end position="166"/>
    </location>
</feature>
<keyword evidence="4" id="KW-1185">Reference proteome</keyword>
<gene>
    <name evidence="3" type="ORF">SAMN02982931_02505</name>
</gene>
<accession>A0A1G6CHE6</accession>
<dbReference type="EMBL" id="FMXQ01000004">
    <property type="protein sequence ID" value="SDB32310.1"/>
    <property type="molecule type" value="Genomic_DNA"/>
</dbReference>
<sequence>MLSIRNVSRAAVLALAMGVVVPASAQEITQSHIDAALDALRASPASRSYDDLLPAVAEQVKSQLILMRPDLHSQISATVDTVVLALVPRRNDLDNDVARVWAKGFTEDELVTIATFYESPAGQKFNRIGPTVISDAFQVAENWAKRVREELLEKTREALKQEGVEF</sequence>